<gene>
    <name evidence="2" type="ORF">CTEN210_01811</name>
</gene>
<dbReference type="InterPro" id="IPR011989">
    <property type="entry name" value="ARM-like"/>
</dbReference>
<reference evidence="2 3" key="1">
    <citation type="journal article" date="2021" name="Sci. Rep.">
        <title>The genome of the diatom Chaetoceros tenuissimus carries an ancient integrated fragment of an extant virus.</title>
        <authorList>
            <person name="Hongo Y."/>
            <person name="Kimura K."/>
            <person name="Takaki Y."/>
            <person name="Yoshida Y."/>
            <person name="Baba S."/>
            <person name="Kobayashi G."/>
            <person name="Nagasaki K."/>
            <person name="Hano T."/>
            <person name="Tomaru Y."/>
        </authorList>
    </citation>
    <scope>NUCLEOTIDE SEQUENCE [LARGE SCALE GENOMIC DNA]</scope>
    <source>
        <strain evidence="2 3">NIES-3715</strain>
    </source>
</reference>
<dbReference type="InterPro" id="IPR008658">
    <property type="entry name" value="KAP3"/>
</dbReference>
<dbReference type="PANTHER" id="PTHR15605:SF2">
    <property type="entry name" value="KINESIN-ASSOCIATED PROTEIN 3"/>
    <property type="match status" value="1"/>
</dbReference>
<sequence>MKIVPERIFASHAEEAIIVEYYSSHCNNDSEKTPELKQIKILAKGLDEDADISKIAKKIIKKCKQIPSNWVSQVEDILVELQQRNLDLLQESDVEEDELGTVVDHALDILYESDGNQVEAVKSIHGFCVEFSNLELLSQNHQLLSAFARLLANSKSCQEVKFYICKVIMYLSDFEEFHVILQEYKIGSIIMTLAREIVSEMERLLESGNHGVSAAECDSILYICLGILSRLSDDIDVQNKMIRKGIYNVLDDCLRLRLSSDTMGKVLLLLDKASIYGETIDYFSSKECNLWCTIPSILQDGSHEMVDLCIGILYNASFNEECRSRILESNLLNLIPLYMSRENGLKLLFQLSKDVACVMQLLIPEAKNSITVKVQEGLISTDTLFYRILANLTKNSFWAEEMIPFVEQFLECAKSSKIAASILSNLSTWTKNVQHCIFLAVETNDPSILASVTCCPENFVVDEETKSEWTSGPFERYKSLKYWSRASLDILSTCNEGNIDTNVLIEFLRTLSNFTCNDLPLSSSWCEILLDFNTTAKFKEIIGQDGPDSEILKASVLTFCTQLCIHWDCAKLFADSHLLHDLIALGDNETGESEIVFRILCLCESYLSCKDLRGLLLFGTNILDLVFISLQNENCCISEQARVCLDLLCSNNENGDGISTLCQERRFSWHNDEWIKSTI</sequence>
<proteinExistence type="predicted"/>
<organism evidence="2 3">
    <name type="scientific">Chaetoceros tenuissimus</name>
    <dbReference type="NCBI Taxonomy" id="426638"/>
    <lineage>
        <taxon>Eukaryota</taxon>
        <taxon>Sar</taxon>
        <taxon>Stramenopiles</taxon>
        <taxon>Ochrophyta</taxon>
        <taxon>Bacillariophyta</taxon>
        <taxon>Coscinodiscophyceae</taxon>
        <taxon>Chaetocerotophycidae</taxon>
        <taxon>Chaetocerotales</taxon>
        <taxon>Chaetocerotaceae</taxon>
        <taxon>Chaetoceros</taxon>
    </lineage>
</organism>
<name>A0AAD3CFV1_9STRA</name>
<keyword evidence="1" id="KW-0175">Coiled coil</keyword>
<dbReference type="EMBL" id="BLLK01000020">
    <property type="protein sequence ID" value="GFH45337.1"/>
    <property type="molecule type" value="Genomic_DNA"/>
</dbReference>
<dbReference type="GO" id="GO:0007018">
    <property type="term" value="P:microtubule-based movement"/>
    <property type="evidence" value="ECO:0007669"/>
    <property type="project" value="TreeGrafter"/>
</dbReference>
<dbReference type="Proteomes" id="UP001054902">
    <property type="component" value="Unassembled WGS sequence"/>
</dbReference>
<evidence type="ECO:0000256" key="1">
    <source>
        <dbReference type="SAM" id="Coils"/>
    </source>
</evidence>
<dbReference type="SMART" id="SM01297">
    <property type="entry name" value="KAP"/>
    <property type="match status" value="1"/>
</dbReference>
<protein>
    <submittedName>
        <fullName evidence="2">Uncharacterized protein</fullName>
    </submittedName>
</protein>
<evidence type="ECO:0000313" key="3">
    <source>
        <dbReference type="Proteomes" id="UP001054902"/>
    </source>
</evidence>
<dbReference type="Pfam" id="PF05804">
    <property type="entry name" value="KAP"/>
    <property type="match status" value="2"/>
</dbReference>
<dbReference type="SUPFAM" id="SSF48371">
    <property type="entry name" value="ARM repeat"/>
    <property type="match status" value="1"/>
</dbReference>
<dbReference type="AlphaFoldDB" id="A0AAD3CFV1"/>
<comment type="caution">
    <text evidence="2">The sequence shown here is derived from an EMBL/GenBank/DDBJ whole genome shotgun (WGS) entry which is preliminary data.</text>
</comment>
<dbReference type="GO" id="GO:0019894">
    <property type="term" value="F:kinesin binding"/>
    <property type="evidence" value="ECO:0007669"/>
    <property type="project" value="InterPro"/>
</dbReference>
<dbReference type="GO" id="GO:0044782">
    <property type="term" value="P:cilium organization"/>
    <property type="evidence" value="ECO:0007669"/>
    <property type="project" value="TreeGrafter"/>
</dbReference>
<evidence type="ECO:0000313" key="2">
    <source>
        <dbReference type="EMBL" id="GFH45337.1"/>
    </source>
</evidence>
<dbReference type="Gene3D" id="1.25.10.10">
    <property type="entry name" value="Leucine-rich Repeat Variant"/>
    <property type="match status" value="1"/>
</dbReference>
<dbReference type="InterPro" id="IPR016024">
    <property type="entry name" value="ARM-type_fold"/>
</dbReference>
<dbReference type="PANTHER" id="PTHR15605">
    <property type="entry name" value="KINESIN-ASSOCIATED PROTEINS"/>
    <property type="match status" value="1"/>
</dbReference>
<dbReference type="GO" id="GO:0035869">
    <property type="term" value="C:ciliary transition zone"/>
    <property type="evidence" value="ECO:0007669"/>
    <property type="project" value="TreeGrafter"/>
</dbReference>
<dbReference type="GO" id="GO:0005930">
    <property type="term" value="C:axoneme"/>
    <property type="evidence" value="ECO:0007669"/>
    <property type="project" value="TreeGrafter"/>
</dbReference>
<keyword evidence="3" id="KW-1185">Reference proteome</keyword>
<accession>A0AAD3CFV1</accession>
<feature type="coiled-coil region" evidence="1">
    <location>
        <begin position="71"/>
        <end position="98"/>
    </location>
</feature>
<dbReference type="GO" id="GO:0016939">
    <property type="term" value="C:kinesin II complex"/>
    <property type="evidence" value="ECO:0007669"/>
    <property type="project" value="TreeGrafter"/>
</dbReference>